<dbReference type="EMBL" id="FQXD01000027">
    <property type="protein sequence ID" value="SHH99268.1"/>
    <property type="molecule type" value="Genomic_DNA"/>
</dbReference>
<sequence length="70" mass="7447">MKKESLSVKMENISAEELSFEEIQEIDGGWLPLALGATKLAKGGAIIAGANEVYKFGHGVVDGWKAAGKR</sequence>
<proteinExistence type="predicted"/>
<accession>A0A1M5XI95</accession>
<reference evidence="2" key="1">
    <citation type="submission" date="2016-11" db="EMBL/GenBank/DDBJ databases">
        <authorList>
            <person name="Varghese N."/>
            <person name="Submissions S."/>
        </authorList>
    </citation>
    <scope>NUCLEOTIDE SEQUENCE [LARGE SCALE GENOMIC DNA]</scope>
    <source>
        <strain evidence="2">CGMCC 1.6496</strain>
    </source>
</reference>
<name>A0A1M5XI95_9BACI</name>
<dbReference type="AlphaFoldDB" id="A0A1M5XI95"/>
<dbReference type="Proteomes" id="UP000184079">
    <property type="component" value="Unassembled WGS sequence"/>
</dbReference>
<evidence type="ECO:0000313" key="1">
    <source>
        <dbReference type="EMBL" id="SHH99268.1"/>
    </source>
</evidence>
<dbReference type="NCBIfam" id="TIGR03949">
    <property type="entry name" value="bact_IIb_cerein"/>
    <property type="match status" value="1"/>
</dbReference>
<keyword evidence="2" id="KW-1185">Reference proteome</keyword>
<evidence type="ECO:0000313" key="2">
    <source>
        <dbReference type="Proteomes" id="UP000184079"/>
    </source>
</evidence>
<organism evidence="1 2">
    <name type="scientific">Virgibacillus chiguensis</name>
    <dbReference type="NCBI Taxonomy" id="411959"/>
    <lineage>
        <taxon>Bacteria</taxon>
        <taxon>Bacillati</taxon>
        <taxon>Bacillota</taxon>
        <taxon>Bacilli</taxon>
        <taxon>Bacillales</taxon>
        <taxon>Bacillaceae</taxon>
        <taxon>Virgibacillus</taxon>
    </lineage>
</organism>
<gene>
    <name evidence="1" type="ORF">SAMN05421807_12711</name>
</gene>
<dbReference type="RefSeq" id="WP_073013247.1">
    <property type="nucleotide sequence ID" value="NZ_FQXD01000027.1"/>
</dbReference>
<protein>
    <submittedName>
        <fullName evidence="1">Class IIb bacteriocin, lactobin A/cerein 7B family</fullName>
    </submittedName>
</protein>
<dbReference type="InterPro" id="IPR023991">
    <property type="entry name" value="Bacteriocin_IIb_lactobn/cerein"/>
</dbReference>